<dbReference type="RefSeq" id="XP_049308658.1">
    <property type="nucleotide sequence ID" value="XM_049452701.1"/>
</dbReference>
<evidence type="ECO:0000256" key="3">
    <source>
        <dbReference type="ARBA" id="ARBA00023015"/>
    </source>
</evidence>
<evidence type="ECO:0000256" key="4">
    <source>
        <dbReference type="ARBA" id="ARBA00023125"/>
    </source>
</evidence>
<comment type="subunit">
    <text evidence="1">Self-associates forming complexes of several hundred monomers.</text>
</comment>
<evidence type="ECO:0000256" key="6">
    <source>
        <dbReference type="ARBA" id="ARBA00025466"/>
    </source>
</evidence>
<reference evidence="9" key="2">
    <citation type="submission" date="2025-08" db="UniProtKB">
        <authorList>
            <consortium name="RefSeq"/>
        </authorList>
    </citation>
    <scope>IDENTIFICATION</scope>
    <source>
        <tissue evidence="9">Adult</tissue>
    </source>
</reference>
<evidence type="ECO:0000256" key="1">
    <source>
        <dbReference type="ARBA" id="ARBA00011764"/>
    </source>
</evidence>
<keyword evidence="8" id="KW-1185">Reference proteome</keyword>
<dbReference type="InterPro" id="IPR028002">
    <property type="entry name" value="Myb_DNA-bind_5"/>
</dbReference>
<evidence type="ECO:0000313" key="9">
    <source>
        <dbReference type="RefSeq" id="XP_049308658.1"/>
    </source>
</evidence>
<name>A0ABM3JHG4_BACDO</name>
<keyword evidence="5" id="KW-0804">Transcription</keyword>
<evidence type="ECO:0000256" key="2">
    <source>
        <dbReference type="ARBA" id="ARBA00016807"/>
    </source>
</evidence>
<evidence type="ECO:0000256" key="5">
    <source>
        <dbReference type="ARBA" id="ARBA00023163"/>
    </source>
</evidence>
<reference evidence="8" key="1">
    <citation type="submission" date="2025-05" db="UniProtKB">
        <authorList>
            <consortium name="RefSeq"/>
        </authorList>
    </citation>
    <scope>NUCLEOTIDE SEQUENCE [LARGE SCALE GENOMIC DNA]</scope>
</reference>
<dbReference type="GeneID" id="125777614"/>
<keyword evidence="3" id="KW-0805">Transcription regulation</keyword>
<proteinExistence type="predicted"/>
<sequence>MNDRCDPWCQLRRRRISGKATKQQKQKFLDILKNHRNVGTGKFGGPNSGKSANAVWATLTADFNACGGACKTVEQSKKCWADWNSGVKKQQAAIMRFQNATGNRPASEGPAPLDGMDLQMLDFFPTALVDGDGVTKESGFQEMNDSADEELQKSLEDVLNTHQKTLNAALPSTKPNTVPSPTPGGLFCNSIRKKIYSNSDFVYSVTRFSDFQANFRIKYSIAFEL</sequence>
<evidence type="ECO:0000313" key="8">
    <source>
        <dbReference type="Proteomes" id="UP001652620"/>
    </source>
</evidence>
<gene>
    <name evidence="9" type="primary">LOC125777614</name>
</gene>
<dbReference type="Proteomes" id="UP001652620">
    <property type="component" value="Chromosome 1"/>
</dbReference>
<accession>A0ABM3JHG4</accession>
<comment type="function">
    <text evidence="6">Involved in transvection phenomena (= synapsis-dependent gene expression), where the synaptic pairing of chromosomes carrying genes with which zeste interacts influences the expression of these genes. Zeste binds to DNA and stimulates transcription from a nearby promoter.</text>
</comment>
<dbReference type="Pfam" id="PF13873">
    <property type="entry name" value="Myb_DNA-bind_5"/>
    <property type="match status" value="1"/>
</dbReference>
<keyword evidence="4" id="KW-0238">DNA-binding</keyword>
<organism evidence="8 9">
    <name type="scientific">Bactrocera dorsalis</name>
    <name type="common">Oriental fruit fly</name>
    <name type="synonym">Dacus dorsalis</name>
    <dbReference type="NCBI Taxonomy" id="27457"/>
    <lineage>
        <taxon>Eukaryota</taxon>
        <taxon>Metazoa</taxon>
        <taxon>Ecdysozoa</taxon>
        <taxon>Arthropoda</taxon>
        <taxon>Hexapoda</taxon>
        <taxon>Insecta</taxon>
        <taxon>Pterygota</taxon>
        <taxon>Neoptera</taxon>
        <taxon>Endopterygota</taxon>
        <taxon>Diptera</taxon>
        <taxon>Brachycera</taxon>
        <taxon>Muscomorpha</taxon>
        <taxon>Tephritoidea</taxon>
        <taxon>Tephritidae</taxon>
        <taxon>Bactrocera</taxon>
        <taxon>Bactrocera</taxon>
    </lineage>
</organism>
<feature type="domain" description="Myb/SANT-like DNA-binding" evidence="7">
    <location>
        <begin position="21"/>
        <end position="90"/>
    </location>
</feature>
<evidence type="ECO:0000259" key="7">
    <source>
        <dbReference type="Pfam" id="PF13873"/>
    </source>
</evidence>
<protein>
    <recommendedName>
        <fullName evidence="2">Regulatory protein zeste</fullName>
    </recommendedName>
</protein>